<evidence type="ECO:0000256" key="1">
    <source>
        <dbReference type="ARBA" id="ARBA00022603"/>
    </source>
</evidence>
<keyword evidence="5" id="KW-1185">Reference proteome</keyword>
<organism evidence="4 5">
    <name type="scientific">Pandoraea sputorum</name>
    <dbReference type="NCBI Taxonomy" id="93222"/>
    <lineage>
        <taxon>Bacteria</taxon>
        <taxon>Pseudomonadati</taxon>
        <taxon>Pseudomonadota</taxon>
        <taxon>Betaproteobacteria</taxon>
        <taxon>Burkholderiales</taxon>
        <taxon>Burkholderiaceae</taxon>
        <taxon>Pandoraea</taxon>
    </lineage>
</organism>
<dbReference type="PANTHER" id="PTHR44942:SF4">
    <property type="entry name" value="METHYLTRANSFERASE TYPE 11 DOMAIN-CONTAINING PROTEIN"/>
    <property type="match status" value="1"/>
</dbReference>
<dbReference type="Gene3D" id="3.40.50.150">
    <property type="entry name" value="Vaccinia Virus protein VP39"/>
    <property type="match status" value="1"/>
</dbReference>
<evidence type="ECO:0000313" key="4">
    <source>
        <dbReference type="EMBL" id="SNU82598.1"/>
    </source>
</evidence>
<feature type="domain" description="Methyltransferase" evidence="3">
    <location>
        <begin position="48"/>
        <end position="144"/>
    </location>
</feature>
<keyword evidence="1 4" id="KW-0489">Methyltransferase</keyword>
<sequence length="194" mass="22140">MTDFNAPDFDARYRACDDPWSVHSSWYERRKRDLVLASLGQPRYAAALELGCGLGQITAPLASRCDKLHAVDLSPSAIERCRALFAARGIDNVSLDVMSVPEAWPLTEWASVDLVIVSELAYYLSPERFTRLMQSCLRSLSTGGEWLMCHYMPEFDDRVQPTHTLHEAVHRVSGLVRCVAHEDQRFRLDVWRKE</sequence>
<dbReference type="KEGG" id="pspu:NA29_09635"/>
<protein>
    <submittedName>
        <fullName evidence="4">Trans-aconitate methyltransferase</fullName>
    </submittedName>
</protein>
<dbReference type="InterPro" id="IPR041698">
    <property type="entry name" value="Methyltransf_25"/>
</dbReference>
<dbReference type="STRING" id="93222.NA29_09635"/>
<evidence type="ECO:0000256" key="2">
    <source>
        <dbReference type="ARBA" id="ARBA00022679"/>
    </source>
</evidence>
<dbReference type="CDD" id="cd02440">
    <property type="entry name" value="AdoMet_MTases"/>
    <property type="match status" value="1"/>
</dbReference>
<dbReference type="PANTHER" id="PTHR44942">
    <property type="entry name" value="METHYLTRANSF_11 DOMAIN-CONTAINING PROTEIN"/>
    <property type="match status" value="1"/>
</dbReference>
<dbReference type="OrthoDB" id="116799at2"/>
<keyword evidence="2 4" id="KW-0808">Transferase</keyword>
<evidence type="ECO:0000259" key="3">
    <source>
        <dbReference type="Pfam" id="PF13649"/>
    </source>
</evidence>
<gene>
    <name evidence="4" type="ORF">SAMEA4530655_01068</name>
</gene>
<dbReference type="InterPro" id="IPR051052">
    <property type="entry name" value="Diverse_substrate_MTase"/>
</dbReference>
<dbReference type="GeneID" id="88093749"/>
<name>A0A239SCG1_9BURK</name>
<dbReference type="Pfam" id="PF13649">
    <property type="entry name" value="Methyltransf_25"/>
    <property type="match status" value="1"/>
</dbReference>
<evidence type="ECO:0000313" key="5">
    <source>
        <dbReference type="Proteomes" id="UP000215126"/>
    </source>
</evidence>
<dbReference type="GO" id="GO:0008168">
    <property type="term" value="F:methyltransferase activity"/>
    <property type="evidence" value="ECO:0007669"/>
    <property type="project" value="UniProtKB-KW"/>
</dbReference>
<accession>A0A239SCG1</accession>
<dbReference type="SUPFAM" id="SSF53335">
    <property type="entry name" value="S-adenosyl-L-methionine-dependent methyltransferases"/>
    <property type="match status" value="1"/>
</dbReference>
<proteinExistence type="predicted"/>
<dbReference type="EMBL" id="LT906435">
    <property type="protein sequence ID" value="SNU82598.1"/>
    <property type="molecule type" value="Genomic_DNA"/>
</dbReference>
<dbReference type="AlphaFoldDB" id="A0A239SCG1"/>
<dbReference type="RefSeq" id="WP_039396521.1">
    <property type="nucleotide sequence ID" value="NZ_CABPRX010000005.1"/>
</dbReference>
<reference evidence="4 5" key="1">
    <citation type="submission" date="2017-06" db="EMBL/GenBank/DDBJ databases">
        <authorList>
            <consortium name="Pathogen Informatics"/>
        </authorList>
    </citation>
    <scope>NUCLEOTIDE SEQUENCE [LARGE SCALE GENOMIC DNA]</scope>
    <source>
        <strain evidence="4 5">NCTC13161</strain>
    </source>
</reference>
<dbReference type="Proteomes" id="UP000215126">
    <property type="component" value="Chromosome 1"/>
</dbReference>
<dbReference type="InterPro" id="IPR029063">
    <property type="entry name" value="SAM-dependent_MTases_sf"/>
</dbReference>
<dbReference type="GO" id="GO:0032259">
    <property type="term" value="P:methylation"/>
    <property type="evidence" value="ECO:0007669"/>
    <property type="project" value="UniProtKB-KW"/>
</dbReference>